<dbReference type="OrthoDB" id="8006168at2"/>
<feature type="region of interest" description="Disordered" evidence="1">
    <location>
        <begin position="61"/>
        <end position="85"/>
    </location>
</feature>
<evidence type="ECO:0000256" key="1">
    <source>
        <dbReference type="SAM" id="MobiDB-lite"/>
    </source>
</evidence>
<evidence type="ECO:0000313" key="4">
    <source>
        <dbReference type="Proteomes" id="UP000012488"/>
    </source>
</evidence>
<dbReference type="Proteomes" id="UP000012488">
    <property type="component" value="Chromosome"/>
</dbReference>
<evidence type="ECO:0000256" key="2">
    <source>
        <dbReference type="SAM" id="SignalP"/>
    </source>
</evidence>
<dbReference type="KEGG" id="mmes:MMSR116_01045"/>
<reference evidence="3 4" key="1">
    <citation type="journal article" date="2012" name="Genet. Mol. Biol.">
        <title>Analysis of 16S rRNA and mxaF genes revealing insights into Methylobacterium niche-specific plant association.</title>
        <authorList>
            <person name="Dourado M.N."/>
            <person name="Andreote F.D."/>
            <person name="Dini-Andreote F."/>
            <person name="Conti R."/>
            <person name="Araujo J.M."/>
            <person name="Araujo W.L."/>
        </authorList>
    </citation>
    <scope>NUCLEOTIDE SEQUENCE [LARGE SCALE GENOMIC DNA]</scope>
    <source>
        <strain evidence="3 4">SR1.6/6</strain>
    </source>
</reference>
<evidence type="ECO:0000313" key="3">
    <source>
        <dbReference type="EMBL" id="QGY00649.1"/>
    </source>
</evidence>
<dbReference type="RefSeq" id="WP_010686817.1">
    <property type="nucleotide sequence ID" value="NZ_CP043538.1"/>
</dbReference>
<keyword evidence="2" id="KW-0732">Signal</keyword>
<feature type="signal peptide" evidence="2">
    <location>
        <begin position="1"/>
        <end position="24"/>
    </location>
</feature>
<protein>
    <submittedName>
        <fullName evidence="3">Uncharacterized protein</fullName>
    </submittedName>
</protein>
<dbReference type="AlphaFoldDB" id="A0A6B9FDL0"/>
<name>A0A6B9FDL0_9HYPH</name>
<organism evidence="3 4">
    <name type="scientific">Methylobacterium mesophilicum SR1.6/6</name>
    <dbReference type="NCBI Taxonomy" id="908290"/>
    <lineage>
        <taxon>Bacteria</taxon>
        <taxon>Pseudomonadati</taxon>
        <taxon>Pseudomonadota</taxon>
        <taxon>Alphaproteobacteria</taxon>
        <taxon>Hyphomicrobiales</taxon>
        <taxon>Methylobacteriaceae</taxon>
        <taxon>Methylobacterium</taxon>
    </lineage>
</organism>
<reference evidence="3 4" key="2">
    <citation type="journal article" date="2013" name="Genome Announc.">
        <title>Draft Genome Sequence of Methylobacterium mesophilicum Strain SR1.6/6, Isolated from Citrus sinensis.</title>
        <authorList>
            <person name="Marinho Almeida D."/>
            <person name="Dini-Andreote F."/>
            <person name="Camargo Neves A.A."/>
            <person name="Juca Ramos R.T."/>
            <person name="Andreote F.D."/>
            <person name="Carneiro A.R."/>
            <person name="Oliveira de Souza Lima A."/>
            <person name="Caracciolo Gomes de Sa P.H."/>
            <person name="Ribeiro Barbosa M.S."/>
            <person name="Araujo W.L."/>
            <person name="Silva A."/>
        </authorList>
    </citation>
    <scope>NUCLEOTIDE SEQUENCE [LARGE SCALE GENOMIC DNA]</scope>
    <source>
        <strain evidence="3 4">SR1.6/6</strain>
    </source>
</reference>
<proteinExistence type="predicted"/>
<gene>
    <name evidence="3" type="ORF">MMSR116_01045</name>
</gene>
<dbReference type="EMBL" id="CP043538">
    <property type="protein sequence ID" value="QGY00649.1"/>
    <property type="molecule type" value="Genomic_DNA"/>
</dbReference>
<sequence length="85" mass="8609">MSKPASLVAACALTLAASAGAAFADGNSEFSASNTALLRGYTASPGRLYVPTTGDEARLVTGSVGTSARSPVLRQEKAPDRVPVR</sequence>
<feature type="compositionally biased region" description="Basic and acidic residues" evidence="1">
    <location>
        <begin position="74"/>
        <end position="85"/>
    </location>
</feature>
<accession>A0A6B9FDL0</accession>
<feature type="chain" id="PRO_5025363788" evidence="2">
    <location>
        <begin position="25"/>
        <end position="85"/>
    </location>
</feature>